<evidence type="ECO:0000313" key="4">
    <source>
        <dbReference type="Proteomes" id="UP000830542"/>
    </source>
</evidence>
<dbReference type="Proteomes" id="UP001500962">
    <property type="component" value="Unassembled WGS sequence"/>
</dbReference>
<evidence type="ECO:0000313" key="5">
    <source>
        <dbReference type="Proteomes" id="UP001500962"/>
    </source>
</evidence>
<evidence type="ECO:0000313" key="3">
    <source>
        <dbReference type="EMBL" id="UOO97080.1"/>
    </source>
</evidence>
<accession>A0AAV3SM57</accession>
<dbReference type="KEGG" id="hdo:MUK72_16755"/>
<gene>
    <name evidence="2" type="ORF">GCM10008985_34330</name>
    <name evidence="3" type="ORF">MUK72_16755</name>
</gene>
<organism evidence="2 5">
    <name type="scientific">Halococcus dombrowskii</name>
    <dbReference type="NCBI Taxonomy" id="179637"/>
    <lineage>
        <taxon>Archaea</taxon>
        <taxon>Methanobacteriati</taxon>
        <taxon>Methanobacteriota</taxon>
        <taxon>Stenosarchaea group</taxon>
        <taxon>Halobacteria</taxon>
        <taxon>Halobacteriales</taxon>
        <taxon>Halococcaceae</taxon>
        <taxon>Halococcus</taxon>
    </lineage>
</organism>
<reference evidence="3" key="2">
    <citation type="submission" date="2022-04" db="EMBL/GenBank/DDBJ databases">
        <title>Sequencing and genomic assembly of Halococcus dombrowskii.</title>
        <authorList>
            <person name="Lim S.W."/>
            <person name="MacLea K.S."/>
        </authorList>
    </citation>
    <scope>NUCLEOTIDE SEQUENCE</scope>
    <source>
        <strain evidence="3">H4</strain>
        <plasmid evidence="3">unnamed2</plasmid>
    </source>
</reference>
<reference evidence="2" key="3">
    <citation type="submission" date="2023-12" db="EMBL/GenBank/DDBJ databases">
        <authorList>
            <person name="Sun Q."/>
            <person name="Inoue M."/>
        </authorList>
    </citation>
    <scope>NUCLEOTIDE SEQUENCE</scope>
    <source>
        <strain evidence="2">JCM 12289</strain>
    </source>
</reference>
<dbReference type="AlphaFoldDB" id="A0AAV3SM57"/>
<dbReference type="EMBL" id="BAAADN010000077">
    <property type="protein sequence ID" value="GAA0474960.1"/>
    <property type="molecule type" value="Genomic_DNA"/>
</dbReference>
<keyword evidence="3" id="KW-0614">Plasmid</keyword>
<dbReference type="RefSeq" id="WP_244706397.1">
    <property type="nucleotide sequence ID" value="NZ_BAAADN010000077.1"/>
</dbReference>
<name>A0AAV3SM57_HALDO</name>
<feature type="compositionally biased region" description="Low complexity" evidence="1">
    <location>
        <begin position="58"/>
        <end position="78"/>
    </location>
</feature>
<reference evidence="2" key="1">
    <citation type="journal article" date="2014" name="Int. J. Syst. Evol. Microbiol.">
        <title>Complete genome sequence of Corynebacterium casei LMG S-19264T (=DSM 44701T), isolated from a smear-ripened cheese.</title>
        <authorList>
            <consortium name="US DOE Joint Genome Institute (JGI-PGF)"/>
            <person name="Walter F."/>
            <person name="Albersmeier A."/>
            <person name="Kalinowski J."/>
            <person name="Ruckert C."/>
        </authorList>
    </citation>
    <scope>NUCLEOTIDE SEQUENCE</scope>
    <source>
        <strain evidence="2">JCM 12289</strain>
    </source>
</reference>
<dbReference type="EMBL" id="CP095007">
    <property type="protein sequence ID" value="UOO97080.1"/>
    <property type="molecule type" value="Genomic_DNA"/>
</dbReference>
<dbReference type="GeneID" id="71763533"/>
<keyword evidence="4" id="KW-1185">Reference proteome</keyword>
<proteinExistence type="predicted"/>
<evidence type="ECO:0000256" key="1">
    <source>
        <dbReference type="SAM" id="MobiDB-lite"/>
    </source>
</evidence>
<sequence length="78" mass="7646">MFGEIGDGIEHAAETLARVGQCEPSVLVEIAAGPLGVLDDVRASAITSWGPSAANRTGVPVSAASPSSASVGKPSAAE</sequence>
<dbReference type="Proteomes" id="UP000830542">
    <property type="component" value="Plasmid unnamed2"/>
</dbReference>
<geneLocation type="plasmid" evidence="3 4">
    <name>unnamed2</name>
</geneLocation>
<evidence type="ECO:0000313" key="2">
    <source>
        <dbReference type="EMBL" id="GAA0474960.1"/>
    </source>
</evidence>
<protein>
    <submittedName>
        <fullName evidence="2">Uncharacterized protein</fullName>
    </submittedName>
</protein>
<feature type="region of interest" description="Disordered" evidence="1">
    <location>
        <begin position="51"/>
        <end position="78"/>
    </location>
</feature>